<dbReference type="PATRIC" id="fig|1245469.3.peg.1498"/>
<dbReference type="STRING" id="1245469.S58_14650"/>
<accession>M4Z2L0</accession>
<evidence type="ECO:0000256" key="1">
    <source>
        <dbReference type="SAM" id="MobiDB-lite"/>
    </source>
</evidence>
<dbReference type="AlphaFoldDB" id="M4Z2L0"/>
<protein>
    <submittedName>
        <fullName evidence="2">Uncharacterized protein</fullName>
    </submittedName>
</protein>
<proteinExistence type="predicted"/>
<evidence type="ECO:0000313" key="3">
    <source>
        <dbReference type="Proteomes" id="UP000011841"/>
    </source>
</evidence>
<dbReference type="EMBL" id="AP012603">
    <property type="protein sequence ID" value="BAM87473.1"/>
    <property type="molecule type" value="Genomic_DNA"/>
</dbReference>
<reference evidence="2 3" key="1">
    <citation type="journal article" date="2013" name="Appl. Environ. Microbiol.">
        <title>Genome analysis suggests that the soil oligotrophic bacterium Agromonas oligotrophica (Bradyrhizobium oligotrophicum) is a nitrogen-fixing symbiont of Aeschynomene indica.</title>
        <authorList>
            <person name="Okubo T."/>
            <person name="Fukushima S."/>
            <person name="Itakura M."/>
            <person name="Oshima K."/>
            <person name="Longtonglang A."/>
            <person name="Teaumroong N."/>
            <person name="Mitsui H."/>
            <person name="Hattori M."/>
            <person name="Hattori R."/>
            <person name="Hattori T."/>
            <person name="Minamisawa K."/>
        </authorList>
    </citation>
    <scope>NUCLEOTIDE SEQUENCE [LARGE SCALE GENOMIC DNA]</scope>
    <source>
        <strain evidence="2 3">S58</strain>
    </source>
</reference>
<dbReference type="Proteomes" id="UP000011841">
    <property type="component" value="Chromosome"/>
</dbReference>
<dbReference type="eggNOG" id="ENOG5033C8H">
    <property type="taxonomic scope" value="Bacteria"/>
</dbReference>
<organism evidence="2 3">
    <name type="scientific">Bradyrhizobium oligotrophicum S58</name>
    <dbReference type="NCBI Taxonomy" id="1245469"/>
    <lineage>
        <taxon>Bacteria</taxon>
        <taxon>Pseudomonadati</taxon>
        <taxon>Pseudomonadota</taxon>
        <taxon>Alphaproteobacteria</taxon>
        <taxon>Hyphomicrobiales</taxon>
        <taxon>Nitrobacteraceae</taxon>
        <taxon>Bradyrhizobium</taxon>
    </lineage>
</organism>
<dbReference type="KEGG" id="aol:S58_14650"/>
<sequence length="91" mass="9572">MMSKVDISRLNLRTSGASASAVPPPQQAEQAEEDRSKDAFFAQVGEIAEAMIARHGREFATGTLVLAAKFVAEGRPLVSRGTEAGSTAKPV</sequence>
<dbReference type="HOGENOM" id="CLU_187438_0_0_5"/>
<gene>
    <name evidence="2" type="ORF">S58_14650</name>
</gene>
<name>M4Z2L0_9BRAD</name>
<feature type="region of interest" description="Disordered" evidence="1">
    <location>
        <begin position="1"/>
        <end position="36"/>
    </location>
</feature>
<keyword evidence="3" id="KW-1185">Reference proteome</keyword>
<evidence type="ECO:0000313" key="2">
    <source>
        <dbReference type="EMBL" id="BAM87473.1"/>
    </source>
</evidence>